<dbReference type="RefSeq" id="WP_078813684.1">
    <property type="nucleotide sequence ID" value="NZ_FUYE01000007.1"/>
</dbReference>
<dbReference type="Proteomes" id="UP000190774">
    <property type="component" value="Unassembled WGS sequence"/>
</dbReference>
<dbReference type="EMBL" id="FUYE01000007">
    <property type="protein sequence ID" value="SKA96888.1"/>
    <property type="molecule type" value="Genomic_DNA"/>
</dbReference>
<proteinExistence type="predicted"/>
<dbReference type="Gene3D" id="2.60.120.560">
    <property type="entry name" value="Exo-inulinase, domain 1"/>
    <property type="match status" value="1"/>
</dbReference>
<evidence type="ECO:0000313" key="4">
    <source>
        <dbReference type="Proteomes" id="UP000190774"/>
    </source>
</evidence>
<evidence type="ECO:0000313" key="3">
    <source>
        <dbReference type="EMBL" id="SKA96888.1"/>
    </source>
</evidence>
<gene>
    <name evidence="3" type="ORF">SAMN02745166_02487</name>
</gene>
<dbReference type="OrthoDB" id="1434233at2"/>
<dbReference type="AlphaFoldDB" id="A0A1T4Y5V5"/>
<feature type="domain" description="3-keto-alpha-glucoside-1,2-lyase/3-keto-2-hydroxy-glucal hydratase" evidence="2">
    <location>
        <begin position="37"/>
        <end position="222"/>
    </location>
</feature>
<organism evidence="3 4">
    <name type="scientific">Prosthecobacter debontii</name>
    <dbReference type="NCBI Taxonomy" id="48467"/>
    <lineage>
        <taxon>Bacteria</taxon>
        <taxon>Pseudomonadati</taxon>
        <taxon>Verrucomicrobiota</taxon>
        <taxon>Verrucomicrobiia</taxon>
        <taxon>Verrucomicrobiales</taxon>
        <taxon>Verrucomicrobiaceae</taxon>
        <taxon>Prosthecobacter</taxon>
    </lineage>
</organism>
<accession>A0A1T4Y5V5</accession>
<feature type="signal peptide" evidence="1">
    <location>
        <begin position="1"/>
        <end position="17"/>
    </location>
</feature>
<dbReference type="InterPro" id="IPR010496">
    <property type="entry name" value="AL/BT2_dom"/>
</dbReference>
<keyword evidence="1" id="KW-0732">Signal</keyword>
<reference evidence="4" key="1">
    <citation type="submission" date="2017-02" db="EMBL/GenBank/DDBJ databases">
        <authorList>
            <person name="Varghese N."/>
            <person name="Submissions S."/>
        </authorList>
    </citation>
    <scope>NUCLEOTIDE SEQUENCE [LARGE SCALE GENOMIC DNA]</scope>
    <source>
        <strain evidence="4">ATCC 700200</strain>
    </source>
</reference>
<sequence>MKRLALLCLLSPGLLAAADVPAEPITEKGTVIASDDFERTDLGEWKVVIPTFTVENGVLKGVQTRADHGSVGRLYRPMKDVVVEFKFKLDGSTTFNAVFDDQKFKGSHAGHICRVAFTPKQLRLGDDKEGVMRNDIYEMRKDPAQKAEAEKLLVGRGSSAKVDLKQGQWYQVSLELVGDRLRVSLDGQPTIYLQSPGLAHETKSSFHFTVNGPGVLFDDVKIWEAK</sequence>
<feature type="chain" id="PRO_5013182483" description="3-keto-alpha-glucoside-1,2-lyase/3-keto-2-hydroxy-glucal hydratase domain-containing protein" evidence="1">
    <location>
        <begin position="18"/>
        <end position="226"/>
    </location>
</feature>
<dbReference type="Pfam" id="PF06439">
    <property type="entry name" value="3keto-disac_hyd"/>
    <property type="match status" value="1"/>
</dbReference>
<keyword evidence="4" id="KW-1185">Reference proteome</keyword>
<name>A0A1T4Y5V5_9BACT</name>
<protein>
    <recommendedName>
        <fullName evidence="2">3-keto-alpha-glucoside-1,2-lyase/3-keto-2-hydroxy-glucal hydratase domain-containing protein</fullName>
    </recommendedName>
</protein>
<evidence type="ECO:0000259" key="2">
    <source>
        <dbReference type="Pfam" id="PF06439"/>
    </source>
</evidence>
<dbReference type="STRING" id="48467.SAMN02745166_02487"/>
<dbReference type="GO" id="GO:0016787">
    <property type="term" value="F:hydrolase activity"/>
    <property type="evidence" value="ECO:0007669"/>
    <property type="project" value="InterPro"/>
</dbReference>
<evidence type="ECO:0000256" key="1">
    <source>
        <dbReference type="SAM" id="SignalP"/>
    </source>
</evidence>